<dbReference type="PANTHER" id="PTHR14491:SF7">
    <property type="entry name" value="SOSONDOWAH, ISOFORM G"/>
    <property type="match status" value="1"/>
</dbReference>
<feature type="region of interest" description="Disordered" evidence="5">
    <location>
        <begin position="474"/>
        <end position="494"/>
    </location>
</feature>
<dbReference type="Gene3D" id="1.25.40.20">
    <property type="entry name" value="Ankyrin repeat-containing domain"/>
    <property type="match status" value="1"/>
</dbReference>
<feature type="compositionally biased region" description="Polar residues" evidence="5">
    <location>
        <begin position="423"/>
        <end position="432"/>
    </location>
</feature>
<dbReference type="Pfam" id="PF12796">
    <property type="entry name" value="Ank_2"/>
    <property type="match status" value="1"/>
</dbReference>
<evidence type="ECO:0000256" key="2">
    <source>
        <dbReference type="ARBA" id="ARBA00023043"/>
    </source>
</evidence>
<protein>
    <submittedName>
        <fullName evidence="8">Ankyrin repeat domain-containing protein SOWAHB</fullName>
    </submittedName>
</protein>
<evidence type="ECO:0000256" key="3">
    <source>
        <dbReference type="ARBA" id="ARBA00038122"/>
    </source>
</evidence>
<feature type="compositionally biased region" description="Low complexity" evidence="5">
    <location>
        <begin position="380"/>
        <end position="392"/>
    </location>
</feature>
<evidence type="ECO:0000259" key="6">
    <source>
        <dbReference type="Pfam" id="PF25877"/>
    </source>
</evidence>
<dbReference type="SUPFAM" id="SSF48403">
    <property type="entry name" value="Ankyrin repeat"/>
    <property type="match status" value="1"/>
</dbReference>
<dbReference type="AlphaFoldDB" id="A0A8B7NPC4"/>
<feature type="compositionally biased region" description="Basic and acidic residues" evidence="5">
    <location>
        <begin position="395"/>
        <end position="416"/>
    </location>
</feature>
<dbReference type="GeneID" id="108672407"/>
<dbReference type="InterPro" id="IPR036770">
    <property type="entry name" value="Ankyrin_rpt-contain_sf"/>
</dbReference>
<dbReference type="PROSITE" id="PS50297">
    <property type="entry name" value="ANK_REP_REGION"/>
    <property type="match status" value="2"/>
</dbReference>
<keyword evidence="1" id="KW-0677">Repeat</keyword>
<evidence type="ECO:0000313" key="7">
    <source>
        <dbReference type="Proteomes" id="UP000694843"/>
    </source>
</evidence>
<proteinExistence type="inferred from homology"/>
<feature type="repeat" description="ANK" evidence="4">
    <location>
        <begin position="573"/>
        <end position="605"/>
    </location>
</feature>
<reference evidence="8" key="1">
    <citation type="submission" date="2025-08" db="UniProtKB">
        <authorList>
            <consortium name="RefSeq"/>
        </authorList>
    </citation>
    <scope>IDENTIFICATION</scope>
    <source>
        <tissue evidence="8">Whole organism</tissue>
    </source>
</reference>
<dbReference type="InterPro" id="IPR002110">
    <property type="entry name" value="Ankyrin_rpt"/>
</dbReference>
<organism evidence="7 8">
    <name type="scientific">Hyalella azteca</name>
    <name type="common">Amphipod</name>
    <dbReference type="NCBI Taxonomy" id="294128"/>
    <lineage>
        <taxon>Eukaryota</taxon>
        <taxon>Metazoa</taxon>
        <taxon>Ecdysozoa</taxon>
        <taxon>Arthropoda</taxon>
        <taxon>Crustacea</taxon>
        <taxon>Multicrustacea</taxon>
        <taxon>Malacostraca</taxon>
        <taxon>Eumalacostraca</taxon>
        <taxon>Peracarida</taxon>
        <taxon>Amphipoda</taxon>
        <taxon>Senticaudata</taxon>
        <taxon>Talitrida</taxon>
        <taxon>Talitroidea</taxon>
        <taxon>Hyalellidae</taxon>
        <taxon>Hyalella</taxon>
    </lineage>
</organism>
<evidence type="ECO:0000313" key="8">
    <source>
        <dbReference type="RefSeq" id="XP_018015543.1"/>
    </source>
</evidence>
<feature type="domain" description="SOWAHA-C winged helix-turn-helix" evidence="6">
    <location>
        <begin position="7"/>
        <end position="88"/>
    </location>
</feature>
<feature type="compositionally biased region" description="Polar residues" evidence="5">
    <location>
        <begin position="158"/>
        <end position="180"/>
    </location>
</feature>
<evidence type="ECO:0000256" key="1">
    <source>
        <dbReference type="ARBA" id="ARBA00022737"/>
    </source>
</evidence>
<keyword evidence="7" id="KW-1185">Reference proteome</keyword>
<dbReference type="Proteomes" id="UP000694843">
    <property type="component" value="Unplaced"/>
</dbReference>
<evidence type="ECO:0000256" key="5">
    <source>
        <dbReference type="SAM" id="MobiDB-lite"/>
    </source>
</evidence>
<dbReference type="PRINTS" id="PR01415">
    <property type="entry name" value="ANKYRIN"/>
</dbReference>
<gene>
    <name evidence="8" type="primary">LOC108672407</name>
</gene>
<dbReference type="KEGG" id="hazt:108672407"/>
<sequence length="659" mass="73555">MANGATEFSLDAVRDFMLCRGGRVTNHELVQHFKSFLTNTDNKELARDQFKQYVNTLSHVVKEENNKYLVLKKKYCVDAPLTSSNNRPSDPHVLQSPDSNFIPAQYSQNHAPHNVSIPNEFAVSPQAAASSGRGYLFHDRGPEMPGEQMSKMTDFNQRYGSQQSQGIQQNDAASPYGQQFQRRDSNSSFGGAVPNQDYSAPPLPPRQIASPYNGGAPPAARLRTPPPYRPPPPPPESPKIMDPSLMHNPHGNPNFGPSYNSHEYNRFPAPGAIGHPSGLSHQISAHEYRSPDPYPKEHHRRSSYEAHSEQDFRNHNRSSSFDEPPDLGIPVPQSFPASSQHQQSNQGLIPLSATKRTGPRQAPSHPDGILQSRSRKNKYDSPPSDASQASSDDSSELRAADRGRSHNQVDRNKENFEPPTHSIAMQSKQDMPNNPDGDAESLAPPTTGGNEKKISVKEKTQIFNRMASETNLGDKLLKNGSKSNRSSRAEKDYDDTKSILSYGQDGQDWLVAAASSDFNEILRLLKAHPELIRRKDRHNGYTALHWAAKHGRAEVVRLLAGTYQADPNARSNGGYTPLHLAAHYNRQDVFDLLVHYGSDLNLRDYSGKKPRQYNTIASSTISPEHQKRIVQRRNSMERRINKRNSKKQLKIASTILLSK</sequence>
<comment type="similarity">
    <text evidence="3">Belongs to the SOWAH family.</text>
</comment>
<feature type="compositionally biased region" description="Pro residues" evidence="5">
    <location>
        <begin position="224"/>
        <end position="237"/>
    </location>
</feature>
<dbReference type="OMA" id="NAVWQFL"/>
<feature type="compositionally biased region" description="Polar residues" evidence="5">
    <location>
        <begin position="335"/>
        <end position="347"/>
    </location>
</feature>
<keyword evidence="2 4" id="KW-0040">ANK repeat</keyword>
<dbReference type="PROSITE" id="PS50088">
    <property type="entry name" value="ANK_REPEAT"/>
    <property type="match status" value="2"/>
</dbReference>
<feature type="region of interest" description="Disordered" evidence="5">
    <location>
        <begin position="158"/>
        <end position="456"/>
    </location>
</feature>
<accession>A0A8B7NPC4</accession>
<dbReference type="OrthoDB" id="60433at2759"/>
<dbReference type="PANTHER" id="PTHR14491">
    <property type="entry name" value="SOSONDOWAH, ISOFORM G"/>
    <property type="match status" value="1"/>
</dbReference>
<dbReference type="SMART" id="SM00248">
    <property type="entry name" value="ANK"/>
    <property type="match status" value="2"/>
</dbReference>
<name>A0A8B7NPC4_HYAAZ</name>
<feature type="compositionally biased region" description="Basic and acidic residues" evidence="5">
    <location>
        <begin position="284"/>
        <end position="314"/>
    </location>
</feature>
<feature type="repeat" description="ANK" evidence="4">
    <location>
        <begin position="539"/>
        <end position="559"/>
    </location>
</feature>
<evidence type="ECO:0000256" key="4">
    <source>
        <dbReference type="PROSITE-ProRule" id="PRU00023"/>
    </source>
</evidence>
<dbReference type="Pfam" id="PF25877">
    <property type="entry name" value="WHD_SOWAH"/>
    <property type="match status" value="1"/>
</dbReference>
<dbReference type="RefSeq" id="XP_018015543.1">
    <property type="nucleotide sequence ID" value="XM_018160054.2"/>
</dbReference>
<dbReference type="CTD" id="39438"/>
<dbReference type="InterPro" id="IPR058889">
    <property type="entry name" value="WHD_SOWAHA-C"/>
</dbReference>